<proteinExistence type="predicted"/>
<organism evidence="1">
    <name type="scientific">marine sediment metagenome</name>
    <dbReference type="NCBI Taxonomy" id="412755"/>
    <lineage>
        <taxon>unclassified sequences</taxon>
        <taxon>metagenomes</taxon>
        <taxon>ecological metagenomes</taxon>
    </lineage>
</organism>
<dbReference type="AlphaFoldDB" id="X1F7X7"/>
<sequence length="144" mass="16201">MYMVKMITILPKLLSFGVMPRESPTVLNAEKTSKSASFMLATGWVSRRIKEEKKMTHRAKVMTVKAFMTDSRGRVLRKRLTESLAVILDFKNPSITPMVLVLTPPPVEPEDAPINISIIKSRTAEKLKEFRSMVLNPAVRGVTT</sequence>
<name>X1F7X7_9ZZZZ</name>
<reference evidence="1" key="1">
    <citation type="journal article" date="2014" name="Front. Microbiol.">
        <title>High frequency of phylogenetically diverse reductive dehalogenase-homologous genes in deep subseafloor sedimentary metagenomes.</title>
        <authorList>
            <person name="Kawai M."/>
            <person name="Futagami T."/>
            <person name="Toyoda A."/>
            <person name="Takaki Y."/>
            <person name="Nishi S."/>
            <person name="Hori S."/>
            <person name="Arai W."/>
            <person name="Tsubouchi T."/>
            <person name="Morono Y."/>
            <person name="Uchiyama I."/>
            <person name="Ito T."/>
            <person name="Fujiyama A."/>
            <person name="Inagaki F."/>
            <person name="Takami H."/>
        </authorList>
    </citation>
    <scope>NUCLEOTIDE SEQUENCE</scope>
    <source>
        <strain evidence="1">Expedition CK06-06</strain>
    </source>
</reference>
<accession>X1F7X7</accession>
<dbReference type="EMBL" id="BARU01002219">
    <property type="protein sequence ID" value="GAH25464.1"/>
    <property type="molecule type" value="Genomic_DNA"/>
</dbReference>
<gene>
    <name evidence="1" type="ORF">S03H2_05339</name>
</gene>
<evidence type="ECO:0000313" key="1">
    <source>
        <dbReference type="EMBL" id="GAH25464.1"/>
    </source>
</evidence>
<comment type="caution">
    <text evidence="1">The sequence shown here is derived from an EMBL/GenBank/DDBJ whole genome shotgun (WGS) entry which is preliminary data.</text>
</comment>
<protein>
    <submittedName>
        <fullName evidence="1">Uncharacterized protein</fullName>
    </submittedName>
</protein>